<evidence type="ECO:0000313" key="3">
    <source>
        <dbReference type="Proteomes" id="UP000887159"/>
    </source>
</evidence>
<protein>
    <submittedName>
        <fullName evidence="2">Uncharacterized protein</fullName>
    </submittedName>
</protein>
<sequence length="159" mass="17851">MLCCPVAGCTAPFTTAKWFVNFNSIKRHLRHRHADRRVQYWCAPCGRRLKRTPMKHPCMVNQRQVHGRAPTVKPEGPRQRRARRREELAPLYTGEPGDMRLAPPQAHLPHAQTSPGQNPGGKGAEDDPPKQGQDRHTCPECSGVIRFTPGHTVASGRNQ</sequence>
<gene>
    <name evidence="2" type="ORF">TNCV_3211021</name>
</gene>
<dbReference type="Proteomes" id="UP000887159">
    <property type="component" value="Unassembled WGS sequence"/>
</dbReference>
<feature type="region of interest" description="Disordered" evidence="1">
    <location>
        <begin position="61"/>
        <end position="159"/>
    </location>
</feature>
<name>A0A8X6RYH6_TRICX</name>
<accession>A0A8X6RYH6</accession>
<organism evidence="2 3">
    <name type="scientific">Trichonephila clavipes</name>
    <name type="common">Golden silk orbweaver</name>
    <name type="synonym">Nephila clavipes</name>
    <dbReference type="NCBI Taxonomy" id="2585209"/>
    <lineage>
        <taxon>Eukaryota</taxon>
        <taxon>Metazoa</taxon>
        <taxon>Ecdysozoa</taxon>
        <taxon>Arthropoda</taxon>
        <taxon>Chelicerata</taxon>
        <taxon>Arachnida</taxon>
        <taxon>Araneae</taxon>
        <taxon>Araneomorphae</taxon>
        <taxon>Entelegynae</taxon>
        <taxon>Araneoidea</taxon>
        <taxon>Nephilidae</taxon>
        <taxon>Trichonephila</taxon>
    </lineage>
</organism>
<dbReference type="EMBL" id="BMAU01021238">
    <property type="protein sequence ID" value="GFY03464.1"/>
    <property type="molecule type" value="Genomic_DNA"/>
</dbReference>
<proteinExistence type="predicted"/>
<reference evidence="2" key="1">
    <citation type="submission" date="2020-08" db="EMBL/GenBank/DDBJ databases">
        <title>Multicomponent nature underlies the extraordinary mechanical properties of spider dragline silk.</title>
        <authorList>
            <person name="Kono N."/>
            <person name="Nakamura H."/>
            <person name="Mori M."/>
            <person name="Yoshida Y."/>
            <person name="Ohtoshi R."/>
            <person name="Malay A.D."/>
            <person name="Moran D.A.P."/>
            <person name="Tomita M."/>
            <person name="Numata K."/>
            <person name="Arakawa K."/>
        </authorList>
    </citation>
    <scope>NUCLEOTIDE SEQUENCE</scope>
</reference>
<evidence type="ECO:0000313" key="2">
    <source>
        <dbReference type="EMBL" id="GFY03464.1"/>
    </source>
</evidence>
<comment type="caution">
    <text evidence="2">The sequence shown here is derived from an EMBL/GenBank/DDBJ whole genome shotgun (WGS) entry which is preliminary data.</text>
</comment>
<evidence type="ECO:0000256" key="1">
    <source>
        <dbReference type="SAM" id="MobiDB-lite"/>
    </source>
</evidence>
<keyword evidence="3" id="KW-1185">Reference proteome</keyword>
<dbReference type="AlphaFoldDB" id="A0A8X6RYH6"/>
<feature type="compositionally biased region" description="Basic and acidic residues" evidence="1">
    <location>
        <begin position="123"/>
        <end position="138"/>
    </location>
</feature>